<sequence>MCSSVLENIRKESGLIYCVMSTITTATSKTEVENAKKEEPTGGKQFIIVGIIVIVLMVIASAAMFAIIFTQSKIDEGPKNSIEKQKSDTISAIDEEIKVVEGFPRLLDDFIPEQLSPKLFKLIREKLGIGNLTESELFEEHRNSGLDFRKFIYRLKTMLIVHDHHSIQQSLLISSWNRNLVFPKYDI</sequence>
<evidence type="ECO:0000313" key="2">
    <source>
        <dbReference type="EMBL" id="CAI5439977.1"/>
    </source>
</evidence>
<proteinExistence type="predicted"/>
<gene>
    <name evidence="2" type="ORF">CAMP_LOCUS2614</name>
</gene>
<accession>A0A9P1IAZ7</accession>
<keyword evidence="1" id="KW-0812">Transmembrane</keyword>
<comment type="caution">
    <text evidence="2">The sequence shown here is derived from an EMBL/GenBank/DDBJ whole genome shotgun (WGS) entry which is preliminary data.</text>
</comment>
<keyword evidence="1" id="KW-0472">Membrane</keyword>
<organism evidence="2 3">
    <name type="scientific">Caenorhabditis angaria</name>
    <dbReference type="NCBI Taxonomy" id="860376"/>
    <lineage>
        <taxon>Eukaryota</taxon>
        <taxon>Metazoa</taxon>
        <taxon>Ecdysozoa</taxon>
        <taxon>Nematoda</taxon>
        <taxon>Chromadorea</taxon>
        <taxon>Rhabditida</taxon>
        <taxon>Rhabditina</taxon>
        <taxon>Rhabditomorpha</taxon>
        <taxon>Rhabditoidea</taxon>
        <taxon>Rhabditidae</taxon>
        <taxon>Peloderinae</taxon>
        <taxon>Caenorhabditis</taxon>
    </lineage>
</organism>
<protein>
    <submittedName>
        <fullName evidence="2">Uncharacterized protein</fullName>
    </submittedName>
</protein>
<keyword evidence="3" id="KW-1185">Reference proteome</keyword>
<dbReference type="AlphaFoldDB" id="A0A9P1IAZ7"/>
<reference evidence="2" key="1">
    <citation type="submission" date="2022-11" db="EMBL/GenBank/DDBJ databases">
        <authorList>
            <person name="Kikuchi T."/>
        </authorList>
    </citation>
    <scope>NUCLEOTIDE SEQUENCE</scope>
    <source>
        <strain evidence="2">PS1010</strain>
    </source>
</reference>
<evidence type="ECO:0000256" key="1">
    <source>
        <dbReference type="SAM" id="Phobius"/>
    </source>
</evidence>
<dbReference type="EMBL" id="CANHGI010000001">
    <property type="protein sequence ID" value="CAI5439977.1"/>
    <property type="molecule type" value="Genomic_DNA"/>
</dbReference>
<keyword evidence="1" id="KW-1133">Transmembrane helix</keyword>
<dbReference type="Proteomes" id="UP001152747">
    <property type="component" value="Unassembled WGS sequence"/>
</dbReference>
<evidence type="ECO:0000313" key="3">
    <source>
        <dbReference type="Proteomes" id="UP001152747"/>
    </source>
</evidence>
<feature type="transmembrane region" description="Helical" evidence="1">
    <location>
        <begin position="46"/>
        <end position="69"/>
    </location>
</feature>
<name>A0A9P1IAZ7_9PELO</name>